<comment type="function">
    <text evidence="5">Part of a binding-protein-dependent transport system for a sugar.</text>
</comment>
<dbReference type="OrthoDB" id="5580590at2"/>
<dbReference type="Proteomes" id="UP000186513">
    <property type="component" value="Unassembled WGS sequence"/>
</dbReference>
<accession>A0A1K2H7B1</accession>
<evidence type="ECO:0000256" key="6">
    <source>
        <dbReference type="ARBA" id="ARBA00049753"/>
    </source>
</evidence>
<evidence type="ECO:0000313" key="9">
    <source>
        <dbReference type="Proteomes" id="UP000186513"/>
    </source>
</evidence>
<dbReference type="GO" id="GO:0042597">
    <property type="term" value="C:periplasmic space"/>
    <property type="evidence" value="ECO:0007669"/>
    <property type="project" value="UniProtKB-SubCell"/>
</dbReference>
<dbReference type="AlphaFoldDB" id="A0A1K2H7B1"/>
<dbReference type="STRING" id="1121279.SAMN02745887_00600"/>
<name>A0A1K2H7B1_9NEIS</name>
<keyword evidence="9" id="KW-1185">Reference proteome</keyword>
<dbReference type="InterPro" id="IPR050490">
    <property type="entry name" value="Bact_solute-bd_prot1"/>
</dbReference>
<keyword evidence="3" id="KW-0813">Transport</keyword>
<sequence>MPFPRHWLIRHAAPWALLASLALPSQAEQLNVLHWWTSASERRAADLLAERAAAEQIVWRDAAIAGGAGVGAMKVLKSRILSGQAPDVTQLIGPAIAEWSELGLLLPLDEVAERDDWQNKLFPTIRQLVSPGGRSVAVPVGLHRINTLFYRSALLGKLGLKPPRNWDEFELLATKLKAGGFVPLAQSKEPWQVATLFEAILLGEAGPAGYRALFEAGNAAQWQGAPVARALERLRRLQRWMPQPLREQPWQAVAHGFARGEAVMWIMGDWAKGELLAMGQLADADFDCQASPATEDAHLYSVDTLAMLAGKDSQPAQLALAALVVNAPVQIAYNRIKGSVPVRRDINPAQLDACGRASWQTFARGSGVQAPSIVHRMATGETLKEAITAQVHRYFLDKRLSTAETQRKLAGYARALGRQ</sequence>
<evidence type="ECO:0000256" key="4">
    <source>
        <dbReference type="ARBA" id="ARBA00022729"/>
    </source>
</evidence>
<dbReference type="Gene3D" id="3.40.190.10">
    <property type="entry name" value="Periplasmic binding protein-like II"/>
    <property type="match status" value="2"/>
</dbReference>
<dbReference type="RefSeq" id="WP_084658097.1">
    <property type="nucleotide sequence ID" value="NZ_FPKR01000002.1"/>
</dbReference>
<reference evidence="8 9" key="1">
    <citation type="submission" date="2016-11" db="EMBL/GenBank/DDBJ databases">
        <authorList>
            <person name="Jaros S."/>
            <person name="Januszkiewicz K."/>
            <person name="Wedrychowicz H."/>
        </authorList>
    </citation>
    <scope>NUCLEOTIDE SEQUENCE [LARGE SCALE GENOMIC DNA]</scope>
    <source>
        <strain evidence="8 9">DSM 18899</strain>
    </source>
</reference>
<evidence type="ECO:0000313" key="8">
    <source>
        <dbReference type="EMBL" id="SFZ72343.1"/>
    </source>
</evidence>
<proteinExistence type="inferred from homology"/>
<comment type="similarity">
    <text evidence="2">Belongs to the bacterial solute-binding protein 1 family.</text>
</comment>
<dbReference type="EMBL" id="FPKR01000002">
    <property type="protein sequence ID" value="SFZ72343.1"/>
    <property type="molecule type" value="Genomic_DNA"/>
</dbReference>
<protein>
    <recommendedName>
        <fullName evidence="6">Probable sugar-binding periplasmic protein</fullName>
    </recommendedName>
</protein>
<evidence type="ECO:0000256" key="1">
    <source>
        <dbReference type="ARBA" id="ARBA00004418"/>
    </source>
</evidence>
<feature type="signal peptide" evidence="7">
    <location>
        <begin position="1"/>
        <end position="27"/>
    </location>
</feature>
<dbReference type="SUPFAM" id="SSF53850">
    <property type="entry name" value="Periplasmic binding protein-like II"/>
    <property type="match status" value="1"/>
</dbReference>
<dbReference type="Pfam" id="PF01547">
    <property type="entry name" value="SBP_bac_1"/>
    <property type="match status" value="1"/>
</dbReference>
<dbReference type="PANTHER" id="PTHR43649">
    <property type="entry name" value="ARABINOSE-BINDING PROTEIN-RELATED"/>
    <property type="match status" value="1"/>
</dbReference>
<dbReference type="PANTHER" id="PTHR43649:SF28">
    <property type="entry name" value="BINDING PROTEIN COMPONENT OF ABC SUGAR TRANSPORTER-RELATED"/>
    <property type="match status" value="1"/>
</dbReference>
<keyword evidence="4 7" id="KW-0732">Signal</keyword>
<gene>
    <name evidence="8" type="ORF">SAMN02745887_00600</name>
</gene>
<feature type="chain" id="PRO_5009678419" description="Probable sugar-binding periplasmic protein" evidence="7">
    <location>
        <begin position="28"/>
        <end position="419"/>
    </location>
</feature>
<evidence type="ECO:0000256" key="2">
    <source>
        <dbReference type="ARBA" id="ARBA00008520"/>
    </source>
</evidence>
<comment type="subcellular location">
    <subcellularLocation>
        <location evidence="1">Periplasm</location>
    </subcellularLocation>
</comment>
<evidence type="ECO:0000256" key="3">
    <source>
        <dbReference type="ARBA" id="ARBA00022448"/>
    </source>
</evidence>
<dbReference type="InterPro" id="IPR006059">
    <property type="entry name" value="SBP"/>
</dbReference>
<evidence type="ECO:0000256" key="5">
    <source>
        <dbReference type="ARBA" id="ARBA00049629"/>
    </source>
</evidence>
<evidence type="ECO:0000256" key="7">
    <source>
        <dbReference type="SAM" id="SignalP"/>
    </source>
</evidence>
<organism evidence="8 9">
    <name type="scientific">Chitinimonas taiwanensis DSM 18899</name>
    <dbReference type="NCBI Taxonomy" id="1121279"/>
    <lineage>
        <taxon>Bacteria</taxon>
        <taxon>Pseudomonadati</taxon>
        <taxon>Pseudomonadota</taxon>
        <taxon>Betaproteobacteria</taxon>
        <taxon>Neisseriales</taxon>
        <taxon>Chitinibacteraceae</taxon>
        <taxon>Chitinimonas</taxon>
    </lineage>
</organism>